<evidence type="ECO:0000256" key="5">
    <source>
        <dbReference type="ARBA" id="ARBA00022517"/>
    </source>
</evidence>
<dbReference type="PANTHER" id="PTHR13457:SF1">
    <property type="entry name" value="HEAT REPEAT-CONTAINING PROTEIN 1"/>
    <property type="match status" value="1"/>
</dbReference>
<evidence type="ECO:0000256" key="8">
    <source>
        <dbReference type="ARBA" id="ARBA00023274"/>
    </source>
</evidence>
<dbReference type="GeneID" id="19113439"/>
<dbReference type="Pfam" id="PF08146">
    <property type="entry name" value="BP28CT"/>
    <property type="match status" value="1"/>
</dbReference>
<dbReference type="PANTHER" id="PTHR13457">
    <property type="entry name" value="BAP28"/>
    <property type="match status" value="1"/>
</dbReference>
<dbReference type="EMBL" id="KB445562">
    <property type="protein sequence ID" value="EMC92075.1"/>
    <property type="molecule type" value="Genomic_DNA"/>
</dbReference>
<comment type="function">
    <text evidence="9">Involved in nucleolar processing of pre-18S ribosomal RNA. Involved in ribosome biosynthesis.</text>
</comment>
<evidence type="ECO:0000256" key="9">
    <source>
        <dbReference type="ARBA" id="ARBA00025076"/>
    </source>
</evidence>
<dbReference type="STRING" id="717646.M2N0F6"/>
<feature type="domain" description="BP28 C-terminal" evidence="11">
    <location>
        <begin position="1505"/>
        <end position="1654"/>
    </location>
</feature>
<proteinExistence type="inferred from homology"/>
<dbReference type="Gene3D" id="1.25.10.10">
    <property type="entry name" value="Leucine-rich Repeat Variant"/>
    <property type="match status" value="3"/>
</dbReference>
<dbReference type="GO" id="GO:0030686">
    <property type="term" value="C:90S preribosome"/>
    <property type="evidence" value="ECO:0007669"/>
    <property type="project" value="TreeGrafter"/>
</dbReference>
<dbReference type="eggNOG" id="KOG1837">
    <property type="taxonomic scope" value="Eukaryota"/>
</dbReference>
<comment type="subcellular location">
    <subcellularLocation>
        <location evidence="1 10">Nucleus</location>
        <location evidence="1 10">Nucleolus</location>
    </subcellularLocation>
</comment>
<dbReference type="InterPro" id="IPR022125">
    <property type="entry name" value="U3snoRNP10_N"/>
</dbReference>
<name>M2N0F6_BAUPA</name>
<protein>
    <recommendedName>
        <fullName evidence="4 10">U3 small nucleolar RNA-associated protein 10</fullName>
    </recommendedName>
</protein>
<dbReference type="GO" id="GO:0000462">
    <property type="term" value="P:maturation of SSU-rRNA from tricistronic rRNA transcript (SSU-rRNA, 5.8S rRNA, LSU-rRNA)"/>
    <property type="evidence" value="ECO:0007669"/>
    <property type="project" value="TreeGrafter"/>
</dbReference>
<evidence type="ECO:0000259" key="11">
    <source>
        <dbReference type="SMART" id="SM01036"/>
    </source>
</evidence>
<keyword evidence="13" id="KW-1185">Reference proteome</keyword>
<dbReference type="GO" id="GO:0034455">
    <property type="term" value="C:t-UTP complex"/>
    <property type="evidence" value="ECO:0007669"/>
    <property type="project" value="TreeGrafter"/>
</dbReference>
<dbReference type="OMA" id="NDVMWKQ"/>
<comment type="similarity">
    <text evidence="2 10">Belongs to the HEATR1/UTP10 family.</text>
</comment>
<dbReference type="OrthoDB" id="31183at2759"/>
<dbReference type="HOGENOM" id="CLU_001128_3_1_1"/>
<keyword evidence="8 10" id="KW-0687">Ribonucleoprotein</keyword>
<dbReference type="GO" id="GO:0030515">
    <property type="term" value="F:snoRNA binding"/>
    <property type="evidence" value="ECO:0007669"/>
    <property type="project" value="TreeGrafter"/>
</dbReference>
<evidence type="ECO:0000313" key="12">
    <source>
        <dbReference type="EMBL" id="EMC92075.1"/>
    </source>
</evidence>
<dbReference type="InterPro" id="IPR012954">
    <property type="entry name" value="BP28_C_dom"/>
</dbReference>
<organism evidence="12 13">
    <name type="scientific">Baudoinia panamericana (strain UAMH 10762)</name>
    <name type="common">Angels' share fungus</name>
    <name type="synonym">Baudoinia compniacensis (strain UAMH 10762)</name>
    <dbReference type="NCBI Taxonomy" id="717646"/>
    <lineage>
        <taxon>Eukaryota</taxon>
        <taxon>Fungi</taxon>
        <taxon>Dikarya</taxon>
        <taxon>Ascomycota</taxon>
        <taxon>Pezizomycotina</taxon>
        <taxon>Dothideomycetes</taxon>
        <taxon>Dothideomycetidae</taxon>
        <taxon>Mycosphaerellales</taxon>
        <taxon>Teratosphaeriaceae</taxon>
        <taxon>Baudoinia</taxon>
    </lineage>
</organism>
<keyword evidence="5 10" id="KW-0690">Ribosome biogenesis</keyword>
<dbReference type="SMART" id="SM01036">
    <property type="entry name" value="BP28CT"/>
    <property type="match status" value="1"/>
</dbReference>
<dbReference type="Pfam" id="PF12397">
    <property type="entry name" value="U3snoRNP10"/>
    <property type="match status" value="1"/>
</dbReference>
<evidence type="ECO:0000256" key="10">
    <source>
        <dbReference type="RuleBase" id="RU367065"/>
    </source>
</evidence>
<dbReference type="InterPro" id="IPR056473">
    <property type="entry name" value="HEAT_Utp10/HEAT1"/>
</dbReference>
<dbReference type="RefSeq" id="XP_007680336.1">
    <property type="nucleotide sequence ID" value="XM_007682146.1"/>
</dbReference>
<evidence type="ECO:0000256" key="6">
    <source>
        <dbReference type="ARBA" id="ARBA00022552"/>
    </source>
</evidence>
<evidence type="ECO:0000313" key="13">
    <source>
        <dbReference type="Proteomes" id="UP000011761"/>
    </source>
</evidence>
<dbReference type="SUPFAM" id="SSF48371">
    <property type="entry name" value="ARM repeat"/>
    <property type="match status" value="2"/>
</dbReference>
<evidence type="ECO:0000256" key="3">
    <source>
        <dbReference type="ARBA" id="ARBA00011399"/>
    </source>
</evidence>
<evidence type="ECO:0000256" key="2">
    <source>
        <dbReference type="ARBA" id="ARBA00010559"/>
    </source>
</evidence>
<dbReference type="GO" id="GO:0045943">
    <property type="term" value="P:positive regulation of transcription by RNA polymerase I"/>
    <property type="evidence" value="ECO:0007669"/>
    <property type="project" value="TreeGrafter"/>
</dbReference>
<reference evidence="12 13" key="1">
    <citation type="journal article" date="2012" name="PLoS Pathog.">
        <title>Diverse lifestyles and strategies of plant pathogenesis encoded in the genomes of eighteen Dothideomycetes fungi.</title>
        <authorList>
            <person name="Ohm R.A."/>
            <person name="Feau N."/>
            <person name="Henrissat B."/>
            <person name="Schoch C.L."/>
            <person name="Horwitz B.A."/>
            <person name="Barry K.W."/>
            <person name="Condon B.J."/>
            <person name="Copeland A.C."/>
            <person name="Dhillon B."/>
            <person name="Glaser F."/>
            <person name="Hesse C.N."/>
            <person name="Kosti I."/>
            <person name="LaButti K."/>
            <person name="Lindquist E.A."/>
            <person name="Lucas S."/>
            <person name="Salamov A.A."/>
            <person name="Bradshaw R.E."/>
            <person name="Ciuffetti L."/>
            <person name="Hamelin R.C."/>
            <person name="Kema G.H.J."/>
            <person name="Lawrence C."/>
            <person name="Scott J.A."/>
            <person name="Spatafora J.W."/>
            <person name="Turgeon B.G."/>
            <person name="de Wit P.J.G.M."/>
            <person name="Zhong S."/>
            <person name="Goodwin S.B."/>
            <person name="Grigoriev I.V."/>
        </authorList>
    </citation>
    <scope>NUCLEOTIDE SEQUENCE [LARGE SCALE GENOMIC DNA]</scope>
    <source>
        <strain evidence="12 13">UAMH 10762</strain>
    </source>
</reference>
<dbReference type="Pfam" id="PF23243">
    <property type="entry name" value="HEAT_HEATR1"/>
    <property type="match status" value="1"/>
</dbReference>
<keyword evidence="6 10" id="KW-0698">rRNA processing</keyword>
<dbReference type="InterPro" id="IPR040191">
    <property type="entry name" value="UTP10"/>
</dbReference>
<evidence type="ECO:0000256" key="1">
    <source>
        <dbReference type="ARBA" id="ARBA00004604"/>
    </source>
</evidence>
<sequence>MATALQQQLAAIAANSTHQLDLKAQKARHSKSLLFESREAASQGFDTIYQICIEGFDELCMLDARFTAFSRNIFSEQSKNEDRTQMTAKENKDLDKTIEGFLGLVGSRLLLKPAMKAVEWLVRRFRVQDYNTETVLLTFLPYHSSHIFPTLLSILPDTLPPIFRFLQPYVASLQSPPRHAVLSAAISNQGFFAALSQYVLSVAKVGHHSAVLLGFWASITAQAVNGMIDSSRSGREAIRKQREEDLLLRVLPVLQSAISIKGVPELYLACCMIMTILVTKASLEDRVLDAIMEAIAGVWTPQTAEDGMVCLAIISEEKESVLLPESVSRALLSLDNWLQRLQALSHRYRTGKLALGLALNLSASSASIAVDERVELLRSLLDSMLSEAHTLALFESLVAGLAESEPQGRQSTVNLLEHIGRSDSHQRLLQQAAERIGVDLRELSLQLLVESSVDDAAEKGMTGASSVRMAVDDDASSDGPSFSGLPELDPDHLSLLDPHNNHIYEVYLPWLQGACSADNSSPLFKFPPLNQKSDSGIPSYFWFLARVWTSSTQAAARVSALQHVVAGTSTFVKAGPDRFSVDIQDLLPYLIIGLSDGSPEVRKLAGEVCGLVRKMYDAIKAGPSAKTQKRSRQNVYGLGSEPVQHLSAKDAETFLDLAILPVLEDCALDSEYIGRSLTESLKGSDTITPANDGKQHKAMKLSLRVELCTWLAGHVAATPVLQVKSKLLEVLNKVGKPASDARKSVLIPFVKAWVAQDADKLRKSCAAEALQKQDLDHLVMESLSYRSAEEVSTLQSIAVGDTNSQVELRALAFERLRHLWHSMNPPSQCALVDWLLELAAGDSDEQGNALETLRNLQYPSSVLVHLLQTLPSAFDLQDEPSSAKKQRISKADQEQTRKPDLARVNAALRRVTVVLELVEGAKPERHPQLLKALFHMLGELHHFKTLLGSQLIYLQALLLGCLLSVVNGMRTNADAANIDRAVIRADLIVETVRTTSSAQLHNTALLLISSLATWAPDLVLHSVMPLFTFMSTTLLRQSDDFSAHVTDQTVSRIVPPLAASLRKRGKDLISGASELLLSFTAAFEHIPLHRRDALFRHLVQTLGPDEALFAIAAMLIERYPTDERVLPFVGSLMAHFSVATQVRALQQFLDLVRDALKPKRTLSDIVLALGEKSAEQVEQSVDHLLQSLGELMEDVGLRKRVAKEFASSADAAETLRTIYSQLLDQTMQLSRDLASNMVLGDAAASMLSSLLGLTPTKDFIESSAQLMQTGSDETRQQVFRALEARVVQAKRGDVALQRTFLEVLPNCCVFVTQGQPIDVRHAAVACIDQIVDKYGKLDRDAVLQAAESVAGDAALGAQDASLRIISILCLASMVDVLGDGFIPLLPTVLSRTLDYLSEAQEAPRLNHQLQSAVFSFANAVLDHLPWMFSDLERALHLAGQALVHPQKHDGDVAAAKQFCSLIAGKIRLDTLISTIDSTFEGITNLGAAAAVQHLHILRSVQRHPKGELKANAQPLFSILLKAFDLRRTKAVHVPDDADYSDVYPLVDAVTINVVLKLDDSVFRPFFVRFIEWATTGLPKKDYEGRTLRLTSLFSFAFQFFDRLKELVTNYASYLIEPAANVLDVVSPNNARELSLLTEVLRTISSSFQHDEQDFWQSPSHFDGIASPLLKMLTKAKFIRVTEHVIPTITDFAAAAASPDHHKVMNTQIMQYMRHEAAEVRLAAVKCERGITERLNLDWLALLPEMLPFISELQEDDDEHVERETLRWVRQIEEVTGESLEGMLQ</sequence>
<dbReference type="Proteomes" id="UP000011761">
    <property type="component" value="Unassembled WGS sequence"/>
</dbReference>
<evidence type="ECO:0000256" key="7">
    <source>
        <dbReference type="ARBA" id="ARBA00023242"/>
    </source>
</evidence>
<dbReference type="GO" id="GO:0032040">
    <property type="term" value="C:small-subunit processome"/>
    <property type="evidence" value="ECO:0007669"/>
    <property type="project" value="TreeGrafter"/>
</dbReference>
<comment type="subunit">
    <text evidence="3 10">Component of the ribosomal small subunit (SSU) processome.</text>
</comment>
<accession>M2N0F6</accession>
<keyword evidence="7 10" id="KW-0539">Nucleus</keyword>
<dbReference type="KEGG" id="bcom:BAUCODRAFT_38104"/>
<dbReference type="InterPro" id="IPR011989">
    <property type="entry name" value="ARM-like"/>
</dbReference>
<gene>
    <name evidence="12" type="ORF">BAUCODRAFT_38104</name>
</gene>
<dbReference type="InterPro" id="IPR016024">
    <property type="entry name" value="ARM-type_fold"/>
</dbReference>
<evidence type="ECO:0000256" key="4">
    <source>
        <dbReference type="ARBA" id="ARBA00015399"/>
    </source>
</evidence>